<organism evidence="3 4">
    <name type="scientific">Acer saccharum</name>
    <name type="common">Sugar maple</name>
    <dbReference type="NCBI Taxonomy" id="4024"/>
    <lineage>
        <taxon>Eukaryota</taxon>
        <taxon>Viridiplantae</taxon>
        <taxon>Streptophyta</taxon>
        <taxon>Embryophyta</taxon>
        <taxon>Tracheophyta</taxon>
        <taxon>Spermatophyta</taxon>
        <taxon>Magnoliopsida</taxon>
        <taxon>eudicotyledons</taxon>
        <taxon>Gunneridae</taxon>
        <taxon>Pentapetalae</taxon>
        <taxon>rosids</taxon>
        <taxon>malvids</taxon>
        <taxon>Sapindales</taxon>
        <taxon>Sapindaceae</taxon>
        <taxon>Hippocastanoideae</taxon>
        <taxon>Acereae</taxon>
        <taxon>Acer</taxon>
    </lineage>
</organism>
<dbReference type="EMBL" id="JAUESC010000004">
    <property type="protein sequence ID" value="KAK0597936.1"/>
    <property type="molecule type" value="Genomic_DNA"/>
</dbReference>
<dbReference type="Proteomes" id="UP001168877">
    <property type="component" value="Unassembled WGS sequence"/>
</dbReference>
<comment type="caution">
    <text evidence="3">The sequence shown here is derived from an EMBL/GenBank/DDBJ whole genome shotgun (WGS) entry which is preliminary data.</text>
</comment>
<dbReference type="GO" id="GO:0004806">
    <property type="term" value="F:triacylglycerol lipase activity"/>
    <property type="evidence" value="ECO:0007669"/>
    <property type="project" value="InterPro"/>
</dbReference>
<accession>A0AA39SRR1</accession>
<keyword evidence="1" id="KW-0378">Hydrolase</keyword>
<evidence type="ECO:0000313" key="4">
    <source>
        <dbReference type="Proteomes" id="UP001168877"/>
    </source>
</evidence>
<feature type="domain" description="Fungal lipase-type" evidence="2">
    <location>
        <begin position="8"/>
        <end position="61"/>
    </location>
</feature>
<dbReference type="InterPro" id="IPR029058">
    <property type="entry name" value="AB_hydrolase_fold"/>
</dbReference>
<evidence type="ECO:0000313" key="3">
    <source>
        <dbReference type="EMBL" id="KAK0597936.1"/>
    </source>
</evidence>
<dbReference type="PANTHER" id="PTHR46086">
    <property type="entry name" value="ALPHA/BETA-HYDROLASES SUPERFAMILY PROTEIN"/>
    <property type="match status" value="1"/>
</dbReference>
<evidence type="ECO:0000259" key="2">
    <source>
        <dbReference type="Pfam" id="PF01764"/>
    </source>
</evidence>
<dbReference type="GO" id="GO:0006629">
    <property type="term" value="P:lipid metabolic process"/>
    <property type="evidence" value="ECO:0007669"/>
    <property type="project" value="InterPro"/>
</dbReference>
<keyword evidence="4" id="KW-1185">Reference proteome</keyword>
<dbReference type="SUPFAM" id="SSF53474">
    <property type="entry name" value="alpha/beta-Hydrolases"/>
    <property type="match status" value="1"/>
</dbReference>
<protein>
    <recommendedName>
        <fullName evidence="2">Fungal lipase-type domain-containing protein</fullName>
    </recommendedName>
</protein>
<gene>
    <name evidence="3" type="ORF">LWI29_030035</name>
</gene>
<proteinExistence type="predicted"/>
<dbReference type="InterPro" id="IPR002921">
    <property type="entry name" value="Fungal_lipase-type"/>
</dbReference>
<dbReference type="InterPro" id="IPR044819">
    <property type="entry name" value="OBL-like"/>
</dbReference>
<dbReference type="Pfam" id="PF01764">
    <property type="entry name" value="Lipase_3"/>
    <property type="match status" value="1"/>
</dbReference>
<evidence type="ECO:0000256" key="1">
    <source>
        <dbReference type="ARBA" id="ARBA00022801"/>
    </source>
</evidence>
<reference evidence="3" key="1">
    <citation type="journal article" date="2022" name="Plant J.">
        <title>Strategies of tolerance reflected in two North American maple genomes.</title>
        <authorList>
            <person name="McEvoy S.L."/>
            <person name="Sezen U.U."/>
            <person name="Trouern-Trend A."/>
            <person name="McMahon S.M."/>
            <person name="Schaberg P.G."/>
            <person name="Yang J."/>
            <person name="Wegrzyn J.L."/>
            <person name="Swenson N.G."/>
        </authorList>
    </citation>
    <scope>NUCLEOTIDE SEQUENCE</scope>
    <source>
        <strain evidence="3">NS2018</strain>
    </source>
</reference>
<dbReference type="Gene3D" id="3.40.50.1820">
    <property type="entry name" value="alpha/beta hydrolase"/>
    <property type="match status" value="1"/>
</dbReference>
<dbReference type="PANTHER" id="PTHR46086:SF3">
    <property type="entry name" value="TRIACYLGLYCEROL LIPASE OBL1"/>
    <property type="match status" value="1"/>
</dbReference>
<reference evidence="3" key="2">
    <citation type="submission" date="2023-06" db="EMBL/GenBank/DDBJ databases">
        <authorList>
            <person name="Swenson N.G."/>
            <person name="Wegrzyn J.L."/>
            <person name="Mcevoy S.L."/>
        </authorList>
    </citation>
    <scope>NUCLEOTIDE SEQUENCE</scope>
    <source>
        <strain evidence="3">NS2018</strain>
        <tissue evidence="3">Leaf</tissue>
    </source>
</reference>
<dbReference type="AlphaFoldDB" id="A0AA39SRR1"/>
<sequence>MPEMGDMSAYYAVKENLKDLLKEHKNAKFVVTGHSLGGALAILVTHEEEVMQSLFGVYTFGHQGSAGEVHGSSFGFSNTKVLQGGLLQ</sequence>
<name>A0AA39SRR1_ACESA</name>